<sequence length="96" mass="11344">MRLPAVYMMASGVRGTLYVGVTSDLVQRVWQHRAGTFGGFTGRHQVKELVWYERHGSMEAAICREKVLKKWRRLWKLELVEELNPEWRDLWAEIAE</sequence>
<reference evidence="4 6" key="2">
    <citation type="submission" date="2018-10" db="EMBL/GenBank/DDBJ databases">
        <title>Complete genome sequence of Pseudomonas pelagia strain Kongs-67.</title>
        <authorList>
            <person name="Sinha R.K."/>
            <person name="Krishnan K."/>
        </authorList>
    </citation>
    <scope>NUCLEOTIDE SEQUENCE [LARGE SCALE GENOMIC DNA]</scope>
    <source>
        <strain evidence="4 6">Kongs-67</strain>
    </source>
</reference>
<keyword evidence="6" id="KW-1185">Reference proteome</keyword>
<dbReference type="InterPro" id="IPR050190">
    <property type="entry name" value="UPF0213_domain"/>
</dbReference>
<comment type="similarity">
    <text evidence="1">Belongs to the UPF0213 family.</text>
</comment>
<organism evidence="3 5">
    <name type="scientific">Halopseudomonas pelagia</name>
    <dbReference type="NCBI Taxonomy" id="553151"/>
    <lineage>
        <taxon>Bacteria</taxon>
        <taxon>Pseudomonadati</taxon>
        <taxon>Pseudomonadota</taxon>
        <taxon>Gammaproteobacteria</taxon>
        <taxon>Pseudomonadales</taxon>
        <taxon>Pseudomonadaceae</taxon>
        <taxon>Halopseudomonas</taxon>
    </lineage>
</organism>
<dbReference type="Gene3D" id="3.40.1440.10">
    <property type="entry name" value="GIY-YIG endonuclease"/>
    <property type="match status" value="1"/>
</dbReference>
<evidence type="ECO:0000313" key="3">
    <source>
        <dbReference type="EMBL" id="PCC99050.1"/>
    </source>
</evidence>
<dbReference type="Proteomes" id="UP000243750">
    <property type="component" value="Unassembled WGS sequence"/>
</dbReference>
<dbReference type="PANTHER" id="PTHR34477">
    <property type="entry name" value="UPF0213 PROTEIN YHBQ"/>
    <property type="match status" value="1"/>
</dbReference>
<dbReference type="RefSeq" id="WP_096346929.1">
    <property type="nucleotide sequence ID" value="NZ_CP033116.1"/>
</dbReference>
<evidence type="ECO:0000259" key="2">
    <source>
        <dbReference type="PROSITE" id="PS50164"/>
    </source>
</evidence>
<name>A0AA91U1P6_9GAMM</name>
<feature type="domain" description="GIY-YIG" evidence="2">
    <location>
        <begin position="2"/>
        <end position="79"/>
    </location>
</feature>
<gene>
    <name evidence="3" type="ORF">CO192_12550</name>
    <name evidence="4" type="ORF">EAO82_15555</name>
</gene>
<evidence type="ECO:0000313" key="4">
    <source>
        <dbReference type="EMBL" id="QFY57657.1"/>
    </source>
</evidence>
<evidence type="ECO:0000256" key="1">
    <source>
        <dbReference type="ARBA" id="ARBA00007435"/>
    </source>
</evidence>
<dbReference type="CDD" id="cd10448">
    <property type="entry name" value="GIY-YIG_unchar_3"/>
    <property type="match status" value="1"/>
</dbReference>
<evidence type="ECO:0000313" key="5">
    <source>
        <dbReference type="Proteomes" id="UP000243750"/>
    </source>
</evidence>
<dbReference type="PANTHER" id="PTHR34477:SF5">
    <property type="entry name" value="BSL5627 PROTEIN"/>
    <property type="match status" value="1"/>
</dbReference>
<dbReference type="PROSITE" id="PS50164">
    <property type="entry name" value="GIY_YIG"/>
    <property type="match status" value="1"/>
</dbReference>
<protein>
    <submittedName>
        <fullName evidence="3 4">GIY-YIG nuclease</fullName>
    </submittedName>
</protein>
<proteinExistence type="inferred from homology"/>
<accession>A0AA91U1P6</accession>
<dbReference type="EMBL" id="CP033116">
    <property type="protein sequence ID" value="QFY57657.1"/>
    <property type="molecule type" value="Genomic_DNA"/>
</dbReference>
<dbReference type="AlphaFoldDB" id="A0AA91U1P6"/>
<dbReference type="InterPro" id="IPR000305">
    <property type="entry name" value="GIY-YIG_endonuc"/>
</dbReference>
<dbReference type="Proteomes" id="UP000344571">
    <property type="component" value="Chromosome"/>
</dbReference>
<dbReference type="Pfam" id="PF01541">
    <property type="entry name" value="GIY-YIG"/>
    <property type="match status" value="1"/>
</dbReference>
<dbReference type="EMBL" id="NWMT01000144">
    <property type="protein sequence ID" value="PCC99050.1"/>
    <property type="molecule type" value="Genomic_DNA"/>
</dbReference>
<dbReference type="SUPFAM" id="SSF82771">
    <property type="entry name" value="GIY-YIG endonuclease"/>
    <property type="match status" value="1"/>
</dbReference>
<evidence type="ECO:0000313" key="6">
    <source>
        <dbReference type="Proteomes" id="UP000344571"/>
    </source>
</evidence>
<reference evidence="3 5" key="1">
    <citation type="submission" date="2017-09" db="EMBL/GenBank/DDBJ databases">
        <title>Bacterial and phytoplankton interrelationship in Kongsfjorden, an Arctic fjord.</title>
        <authorList>
            <person name="Sinha R."/>
            <person name="Krishnan K."/>
        </authorList>
    </citation>
    <scope>NUCLEOTIDE SEQUENCE [LARGE SCALE GENOMIC DNA]</scope>
    <source>
        <strain evidence="3 5">58</strain>
    </source>
</reference>
<dbReference type="InterPro" id="IPR035901">
    <property type="entry name" value="GIY-YIG_endonuc_sf"/>
</dbReference>